<dbReference type="PROSITE" id="PS50157">
    <property type="entry name" value="ZINC_FINGER_C2H2_2"/>
    <property type="match status" value="1"/>
</dbReference>
<comment type="caution">
    <text evidence="4">The sequence shown here is derived from an EMBL/GenBank/DDBJ whole genome shotgun (WGS) entry which is preliminary data.</text>
</comment>
<feature type="region of interest" description="Disordered" evidence="2">
    <location>
        <begin position="719"/>
        <end position="777"/>
    </location>
</feature>
<evidence type="ECO:0000313" key="5">
    <source>
        <dbReference type="Proteomes" id="UP000324222"/>
    </source>
</evidence>
<sequence>MVGHHCSICGLLVSCSTYKSHTSKHIRKKDLVKHYCSICLKFYASNSNLIKHCRKLHGDMYPQAKAPPHMDKVQLPHPSPSSDYGSLSPSSQYSDSSSSPFPSVDIYSPSELPSSSHYKNNSSECSSNTNPGLPSLSLRSGLLLPPDVIVTQVWNSPLRKGSVIKPDQTRIDPEIITLAEECPLDWSTVVASSDPELGTLMSIREGPDHFTLDLTPPRSKTIDTFLELLGEQTSPSPSLRKYLLDKTSFEDVEGDIIEPFTEALEPCTAHSEVREDGTGGAAEQEVCPESDACPVLFKGESGGSGCENLPEVRIGVHSNSQCDFENQQQHTSVPVQPDSKCEAGVLQHLAEAQLSVRSGSELQASSEHGEHKKEPPSFYQIYHSLLQEMECEGLSQESCTQVPQEEAAAATTALSNTGCSYTTLVTFPKDESKWKDHFDHECGGLLCALCGMLWRNFQPEEDSSQTVDMDLESGCSSNTGREEEEEEVVIIYEPQNKKGCCTSCKALVSTPAHWQLPPLDTTKQCGVAVPKPVSLPRCSSVKFAPKGASQRSTEHSPHCLVLEKEPQEGVPPAGGEGARGADITQPLHYSNLIRVTTRDSSCDVKSRVGLFGPVPEPNVSVHLVGKRLGKDTVPSRAFNRKWLTRGTSQPHDTHHTPTKDSCVKLSTRTSYPHHRKPPEVSTKKTPKAIVSRGTTTTRKVVTGWIPQHGHSPSIRIIKETDRKTQGNVPQPQLPREAAAHRKATQGSALQQGKSTRDNPNHTNTMKIQEGPAHPHSSLSVRVVNRHSQKRPVSLAMIRKKTPLTSAQHFPQLQSSKRHCADEPRHYNATETHTRNLPWSYILVPKVDVPSRKRC</sequence>
<feature type="compositionally biased region" description="Basic and acidic residues" evidence="2">
    <location>
        <begin position="651"/>
        <end position="662"/>
    </location>
</feature>
<dbReference type="InterPro" id="IPR013087">
    <property type="entry name" value="Znf_C2H2_type"/>
</dbReference>
<feature type="region of interest" description="Disordered" evidence="2">
    <location>
        <begin position="112"/>
        <end position="131"/>
    </location>
</feature>
<reference evidence="4 5" key="1">
    <citation type="submission" date="2019-05" db="EMBL/GenBank/DDBJ databases">
        <title>Another draft genome of Portunus trituberculatus and its Hox gene families provides insights of decapod evolution.</title>
        <authorList>
            <person name="Jeong J.-H."/>
            <person name="Song I."/>
            <person name="Kim S."/>
            <person name="Choi T."/>
            <person name="Kim D."/>
            <person name="Ryu S."/>
            <person name="Kim W."/>
        </authorList>
    </citation>
    <scope>NUCLEOTIDE SEQUENCE [LARGE SCALE GENOMIC DNA]</scope>
    <source>
        <tissue evidence="4">Muscle</tissue>
    </source>
</reference>
<accession>A0A5B7E6Z9</accession>
<evidence type="ECO:0000256" key="1">
    <source>
        <dbReference type="PROSITE-ProRule" id="PRU00042"/>
    </source>
</evidence>
<feature type="region of interest" description="Disordered" evidence="2">
    <location>
        <begin position="64"/>
        <end position="102"/>
    </location>
</feature>
<keyword evidence="1" id="KW-0479">Metal-binding</keyword>
<dbReference type="GO" id="GO:0008270">
    <property type="term" value="F:zinc ion binding"/>
    <property type="evidence" value="ECO:0007669"/>
    <property type="project" value="UniProtKB-KW"/>
</dbReference>
<dbReference type="PROSITE" id="PS00028">
    <property type="entry name" value="ZINC_FINGER_C2H2_1"/>
    <property type="match status" value="1"/>
</dbReference>
<dbReference type="EMBL" id="VSRR010002092">
    <property type="protein sequence ID" value="MPC29558.1"/>
    <property type="molecule type" value="Genomic_DNA"/>
</dbReference>
<feature type="region of interest" description="Disordered" evidence="2">
    <location>
        <begin position="461"/>
        <end position="484"/>
    </location>
</feature>
<keyword evidence="1" id="KW-0862">Zinc</keyword>
<feature type="compositionally biased region" description="Polar residues" evidence="2">
    <location>
        <begin position="744"/>
        <end position="753"/>
    </location>
</feature>
<proteinExistence type="predicted"/>
<name>A0A5B7E6Z9_PORTR</name>
<feature type="compositionally biased region" description="Low complexity" evidence="2">
    <location>
        <begin position="80"/>
        <end position="102"/>
    </location>
</feature>
<gene>
    <name evidence="4" type="ORF">E2C01_022800</name>
</gene>
<protein>
    <recommendedName>
        <fullName evidence="3">C2H2-type domain-containing protein</fullName>
    </recommendedName>
</protein>
<feature type="compositionally biased region" description="Polar residues" evidence="2">
    <location>
        <begin position="112"/>
        <end position="130"/>
    </location>
</feature>
<evidence type="ECO:0000313" key="4">
    <source>
        <dbReference type="EMBL" id="MPC29558.1"/>
    </source>
</evidence>
<dbReference type="Proteomes" id="UP000324222">
    <property type="component" value="Unassembled WGS sequence"/>
</dbReference>
<dbReference type="AlphaFoldDB" id="A0A5B7E6Z9"/>
<keyword evidence="1" id="KW-0863">Zinc-finger</keyword>
<evidence type="ECO:0000256" key="2">
    <source>
        <dbReference type="SAM" id="MobiDB-lite"/>
    </source>
</evidence>
<feature type="region of interest" description="Disordered" evidence="2">
    <location>
        <begin position="645"/>
        <end position="695"/>
    </location>
</feature>
<organism evidence="4 5">
    <name type="scientific">Portunus trituberculatus</name>
    <name type="common">Swimming crab</name>
    <name type="synonym">Neptunus trituberculatus</name>
    <dbReference type="NCBI Taxonomy" id="210409"/>
    <lineage>
        <taxon>Eukaryota</taxon>
        <taxon>Metazoa</taxon>
        <taxon>Ecdysozoa</taxon>
        <taxon>Arthropoda</taxon>
        <taxon>Crustacea</taxon>
        <taxon>Multicrustacea</taxon>
        <taxon>Malacostraca</taxon>
        <taxon>Eumalacostraca</taxon>
        <taxon>Eucarida</taxon>
        <taxon>Decapoda</taxon>
        <taxon>Pleocyemata</taxon>
        <taxon>Brachyura</taxon>
        <taxon>Eubrachyura</taxon>
        <taxon>Portunoidea</taxon>
        <taxon>Portunidae</taxon>
        <taxon>Portuninae</taxon>
        <taxon>Portunus</taxon>
    </lineage>
</organism>
<feature type="domain" description="C2H2-type" evidence="3">
    <location>
        <begin position="34"/>
        <end position="62"/>
    </location>
</feature>
<keyword evidence="5" id="KW-1185">Reference proteome</keyword>
<evidence type="ECO:0000259" key="3">
    <source>
        <dbReference type="PROSITE" id="PS50157"/>
    </source>
</evidence>